<protein>
    <recommendedName>
        <fullName evidence="5">Eukaryotic translation initiation factor 3 subunit K</fullName>
        <shortName evidence="5">eIF3k</shortName>
    </recommendedName>
    <alternativeName>
        <fullName evidence="5">eIF-3 p25</fullName>
    </alternativeName>
</protein>
<dbReference type="InterPro" id="IPR036388">
    <property type="entry name" value="WH-like_DNA-bd_sf"/>
</dbReference>
<dbReference type="AlphaFoldDB" id="A0A4Y7N2F4"/>
<dbReference type="Pfam" id="PF10075">
    <property type="entry name" value="CSN8_PSD8_EIF3K"/>
    <property type="match status" value="1"/>
</dbReference>
<dbReference type="PANTHER" id="PTHR13022">
    <property type="entry name" value="EUKARYOTIC TRANSLATION INITIATION FACTOR 3 SUBUNIT 11"/>
    <property type="match status" value="1"/>
</dbReference>
<dbReference type="InterPro" id="IPR009374">
    <property type="entry name" value="eIF3k"/>
</dbReference>
<organism evidence="7">
    <name type="scientific">Daphnia similis</name>
    <dbReference type="NCBI Taxonomy" id="35528"/>
    <lineage>
        <taxon>Eukaryota</taxon>
        <taxon>Metazoa</taxon>
        <taxon>Ecdysozoa</taxon>
        <taxon>Arthropoda</taxon>
        <taxon>Crustacea</taxon>
        <taxon>Branchiopoda</taxon>
        <taxon>Diplostraca</taxon>
        <taxon>Cladocera</taxon>
        <taxon>Anomopoda</taxon>
        <taxon>Daphniidae</taxon>
        <taxon>Daphnia</taxon>
        <taxon>Daphnia similis group</taxon>
    </lineage>
</organism>
<dbReference type="FunFam" id="1.10.10.10:FF:000212">
    <property type="entry name" value="Eukaryotic translation initiation factor 3 subunit K"/>
    <property type="match status" value="1"/>
</dbReference>
<dbReference type="PANTHER" id="PTHR13022:SF0">
    <property type="entry name" value="EUKARYOTIC TRANSLATION INITIATION FACTOR 3 SUBUNIT K"/>
    <property type="match status" value="1"/>
</dbReference>
<evidence type="ECO:0000313" key="7">
    <source>
        <dbReference type="EMBL" id="SVE86973.1"/>
    </source>
</evidence>
<evidence type="ECO:0000256" key="4">
    <source>
        <dbReference type="ARBA" id="ARBA00057041"/>
    </source>
</evidence>
<dbReference type="SUPFAM" id="SSF46785">
    <property type="entry name" value="Winged helix' DNA-binding domain"/>
    <property type="match status" value="1"/>
</dbReference>
<reference evidence="7" key="1">
    <citation type="submission" date="2018-08" db="EMBL/GenBank/DDBJ databases">
        <authorList>
            <person name="Cornetti L."/>
        </authorList>
    </citation>
    <scope>NUCLEOTIDE SEQUENCE</scope>
    <source>
        <strain evidence="7">IL-KYN-4</strain>
    </source>
</reference>
<dbReference type="GO" id="GO:0033290">
    <property type="term" value="C:eukaryotic 48S preinitiation complex"/>
    <property type="evidence" value="ECO:0007669"/>
    <property type="project" value="UniProtKB-UniRule"/>
</dbReference>
<dbReference type="GO" id="GO:0016282">
    <property type="term" value="C:eukaryotic 43S preinitiation complex"/>
    <property type="evidence" value="ECO:0007669"/>
    <property type="project" value="UniProtKB-UniRule"/>
</dbReference>
<dbReference type="GO" id="GO:0043022">
    <property type="term" value="F:ribosome binding"/>
    <property type="evidence" value="ECO:0007669"/>
    <property type="project" value="InterPro"/>
</dbReference>
<comment type="similarity">
    <text evidence="5">Belongs to the eIF-3 subunit K family.</text>
</comment>
<dbReference type="EMBL" id="LR017354">
    <property type="protein sequence ID" value="SVE86973.1"/>
    <property type="molecule type" value="mRNA"/>
</dbReference>
<comment type="subunit">
    <text evidence="5">Component of the eukaryotic translation initiation factor 3 (eIF-3) complex.</text>
</comment>
<dbReference type="GO" id="GO:0001732">
    <property type="term" value="P:formation of cytoplasmic translation initiation complex"/>
    <property type="evidence" value="ECO:0007669"/>
    <property type="project" value="UniProtKB-UniRule"/>
</dbReference>
<evidence type="ECO:0000256" key="2">
    <source>
        <dbReference type="ARBA" id="ARBA00022540"/>
    </source>
</evidence>
<comment type="function">
    <text evidence="5">Component of the eukaryotic translation initiation factor 3 (eIF-3) complex, which is involved in protein synthesis of a specialized repertoire of mRNAs and, together with other initiation factors, stimulates binding of mRNA and methionyl-tRNAi to the 40S ribosome. The eIF-3 complex specifically targets and initiates translation of a subset of mRNAs involved in cell proliferation.</text>
</comment>
<dbReference type="SUPFAM" id="SSF48371">
    <property type="entry name" value="ARM repeat"/>
    <property type="match status" value="1"/>
</dbReference>
<keyword evidence="2 5" id="KW-0396">Initiation factor</keyword>
<evidence type="ECO:0000256" key="5">
    <source>
        <dbReference type="HAMAP-Rule" id="MF_03010"/>
    </source>
</evidence>
<feature type="domain" description="PCI" evidence="6">
    <location>
        <begin position="40"/>
        <end position="213"/>
    </location>
</feature>
<dbReference type="Gene3D" id="1.10.10.10">
    <property type="entry name" value="Winged helix-like DNA-binding domain superfamily/Winged helix DNA-binding domain"/>
    <property type="match status" value="1"/>
</dbReference>
<accession>A0A4Y7N2F4</accession>
<comment type="function">
    <text evidence="4">Component of the eukaryotic translation initiation factor 3 (eIF-3) complex, which is required for several steps in the initiation of protein synthesis. The eIF-3 complex associates with the 40S ribosome and facilitates the recruitment of eIF-1, eIF-1A, eIF-2:GTP:methionyl-tRNAi and eIF-5 to form the 43S pre-initiation complex (43S PIC). The eIF-3 complex stimulates mRNA recruitment to the 43S PIC and scanning of the mRNA for AUG recognition. The eIF-3 complex is also required for disassembly and recycling of post-termination ribosomal complexes and subsequently prevents premature joining of the 40S and 60S ribosomal subunits prior to initiation. The eIF-3 complex specifically targets and initiates translation of a subset of mRNAs involved in cell proliferation, including cell cycling, differentiation and apoptosis, and uses different modes of RNA stem-loop binding to exert either translational activation or repression.</text>
</comment>
<dbReference type="InterPro" id="IPR016024">
    <property type="entry name" value="ARM-type_fold"/>
</dbReference>
<dbReference type="InterPro" id="IPR033464">
    <property type="entry name" value="CSN8_PSD8_EIF3K"/>
</dbReference>
<sequence length="227" mass="26327">MAEKMRTEIASMLQGIERYNPDNLQKLERYVEMQAQENIYDLEANLSVLRLYQFGPNFYRSNIVNLILLKAMTNLPHTDFLLCKCLLTQDRLEEPQVSRVMVLADLLETCKFKQFWEELAKCGDLIITVQGFEDAIRKFVVHVVNITYQTIEVPVLKELLGNVNENFINNVYVTIDQVLKQWVGKCSWKDLGNGRIFITSQEDLVKTKNITEKIEFENVAGIMAHCI</sequence>
<dbReference type="GO" id="GO:0003723">
    <property type="term" value="F:RNA binding"/>
    <property type="evidence" value="ECO:0007669"/>
    <property type="project" value="UniProtKB-UniRule"/>
</dbReference>
<dbReference type="GO" id="GO:0003743">
    <property type="term" value="F:translation initiation factor activity"/>
    <property type="evidence" value="ECO:0007669"/>
    <property type="project" value="UniProtKB-UniRule"/>
</dbReference>
<dbReference type="Gene3D" id="1.25.40.250">
    <property type="entry name" value="ARM repeat, domain 1"/>
    <property type="match status" value="1"/>
</dbReference>
<dbReference type="HAMAP" id="MF_03010">
    <property type="entry name" value="eIF3k"/>
    <property type="match status" value="1"/>
</dbReference>
<comment type="subcellular location">
    <subcellularLocation>
        <location evidence="5">Cytoplasm</location>
    </subcellularLocation>
</comment>
<dbReference type="InterPro" id="IPR036390">
    <property type="entry name" value="WH_DNA-bd_sf"/>
</dbReference>
<dbReference type="PROSITE" id="PS50250">
    <property type="entry name" value="PCI"/>
    <property type="match status" value="1"/>
</dbReference>
<evidence type="ECO:0000256" key="3">
    <source>
        <dbReference type="ARBA" id="ARBA00022917"/>
    </source>
</evidence>
<evidence type="ECO:0000259" key="6">
    <source>
        <dbReference type="PROSITE" id="PS50250"/>
    </source>
</evidence>
<name>A0A4Y7N2F4_9CRUS</name>
<dbReference type="FunFam" id="1.25.40.250:FF:000001">
    <property type="entry name" value="Eukaryotic translation initiation factor 3 subunit K"/>
    <property type="match status" value="1"/>
</dbReference>
<proteinExistence type="evidence at transcript level"/>
<dbReference type="GO" id="GO:0006446">
    <property type="term" value="P:regulation of translational initiation"/>
    <property type="evidence" value="ECO:0007669"/>
    <property type="project" value="InterPro"/>
</dbReference>
<evidence type="ECO:0000256" key="1">
    <source>
        <dbReference type="ARBA" id="ARBA00022490"/>
    </source>
</evidence>
<dbReference type="GO" id="GO:0005852">
    <property type="term" value="C:eukaryotic translation initiation factor 3 complex"/>
    <property type="evidence" value="ECO:0007669"/>
    <property type="project" value="UniProtKB-UniRule"/>
</dbReference>
<dbReference type="InterPro" id="IPR016020">
    <property type="entry name" value="Transl_init_fac_sub12_N_euk"/>
</dbReference>
<keyword evidence="1 5" id="KW-0963">Cytoplasm</keyword>
<keyword evidence="3 5" id="KW-0648">Protein biosynthesis</keyword>
<dbReference type="InterPro" id="IPR000717">
    <property type="entry name" value="PCI_dom"/>
</dbReference>
<gene>
    <name evidence="7" type="primary">EOG090X0BWZ</name>
</gene>